<gene>
    <name evidence="2" type="ORF">LR48_Vigan04g142700</name>
</gene>
<evidence type="ECO:0000313" key="3">
    <source>
        <dbReference type="Proteomes" id="UP000053144"/>
    </source>
</evidence>
<protein>
    <submittedName>
        <fullName evidence="2">Uncharacterized protein</fullName>
    </submittedName>
</protein>
<keyword evidence="1" id="KW-0175">Coiled coil</keyword>
<evidence type="ECO:0000313" key="2">
    <source>
        <dbReference type="EMBL" id="KOM41229.1"/>
    </source>
</evidence>
<dbReference type="AlphaFoldDB" id="A0A0L9UFB0"/>
<dbReference type="EMBL" id="CM003374">
    <property type="protein sequence ID" value="KOM41229.1"/>
    <property type="molecule type" value="Genomic_DNA"/>
</dbReference>
<dbReference type="OMA" id="FHMENEM"/>
<dbReference type="Gramene" id="KOM41229">
    <property type="protein sequence ID" value="KOM41229"/>
    <property type="gene ID" value="LR48_Vigan04g142700"/>
</dbReference>
<sequence length="317" mass="36735">MNMATLFGKLREHELELGRLKEEEEIEEKKSIALKATGKKASKIVSSEDESDAELDNNELMSMVIGWRVVTESELISFHMENEMEASVDWKKWNGATLSSEGHIKPEYPDLKVKQRASRRFPQDKSRKQIKVKYDMLRDAFQEVHVEAMRLQYKVNRLISKRSDYDHKINNLAEENERLEKELNDALESVKKSNAETKCAKQDCQNYPILVEKIHYLTCTLAKFTQGKDNLDVLKASGRAVFRQGIGYKAQSNMTNTKKFVDIKRLEFLKDYIDGFPRNNFLLTNKDPNSNGYLHQKSKLCCRKANDVVAVQNSWMN</sequence>
<feature type="coiled-coil region" evidence="1">
    <location>
        <begin position="155"/>
        <end position="196"/>
    </location>
</feature>
<proteinExistence type="predicted"/>
<name>A0A0L9UFB0_PHAAN</name>
<organism evidence="2 3">
    <name type="scientific">Phaseolus angularis</name>
    <name type="common">Azuki bean</name>
    <name type="synonym">Vigna angularis</name>
    <dbReference type="NCBI Taxonomy" id="3914"/>
    <lineage>
        <taxon>Eukaryota</taxon>
        <taxon>Viridiplantae</taxon>
        <taxon>Streptophyta</taxon>
        <taxon>Embryophyta</taxon>
        <taxon>Tracheophyta</taxon>
        <taxon>Spermatophyta</taxon>
        <taxon>Magnoliopsida</taxon>
        <taxon>eudicotyledons</taxon>
        <taxon>Gunneridae</taxon>
        <taxon>Pentapetalae</taxon>
        <taxon>rosids</taxon>
        <taxon>fabids</taxon>
        <taxon>Fabales</taxon>
        <taxon>Fabaceae</taxon>
        <taxon>Papilionoideae</taxon>
        <taxon>50 kb inversion clade</taxon>
        <taxon>NPAAA clade</taxon>
        <taxon>indigoferoid/millettioid clade</taxon>
        <taxon>Phaseoleae</taxon>
        <taxon>Vigna</taxon>
    </lineage>
</organism>
<reference evidence="3" key="1">
    <citation type="journal article" date="2015" name="Proc. Natl. Acad. Sci. U.S.A.">
        <title>Genome sequencing of adzuki bean (Vigna angularis) provides insight into high starch and low fat accumulation and domestication.</title>
        <authorList>
            <person name="Yang K."/>
            <person name="Tian Z."/>
            <person name="Chen C."/>
            <person name="Luo L."/>
            <person name="Zhao B."/>
            <person name="Wang Z."/>
            <person name="Yu L."/>
            <person name="Li Y."/>
            <person name="Sun Y."/>
            <person name="Li W."/>
            <person name="Chen Y."/>
            <person name="Li Y."/>
            <person name="Zhang Y."/>
            <person name="Ai D."/>
            <person name="Zhao J."/>
            <person name="Shang C."/>
            <person name="Ma Y."/>
            <person name="Wu B."/>
            <person name="Wang M."/>
            <person name="Gao L."/>
            <person name="Sun D."/>
            <person name="Zhang P."/>
            <person name="Guo F."/>
            <person name="Wang W."/>
            <person name="Li Y."/>
            <person name="Wang J."/>
            <person name="Varshney R.K."/>
            <person name="Wang J."/>
            <person name="Ling H.Q."/>
            <person name="Wan P."/>
        </authorList>
    </citation>
    <scope>NUCLEOTIDE SEQUENCE</scope>
    <source>
        <strain evidence="3">cv. Jingnong 6</strain>
    </source>
</reference>
<dbReference type="Proteomes" id="UP000053144">
    <property type="component" value="Chromosome 4"/>
</dbReference>
<evidence type="ECO:0000256" key="1">
    <source>
        <dbReference type="SAM" id="Coils"/>
    </source>
</evidence>
<feature type="coiled-coil region" evidence="1">
    <location>
        <begin position="3"/>
        <end position="30"/>
    </location>
</feature>
<accession>A0A0L9UFB0</accession>